<dbReference type="SUPFAM" id="SSF53697">
    <property type="entry name" value="SIS domain"/>
    <property type="match status" value="1"/>
</dbReference>
<feature type="region of interest" description="Disordered" evidence="1">
    <location>
        <begin position="1"/>
        <end position="25"/>
    </location>
</feature>
<evidence type="ECO:0000313" key="3">
    <source>
        <dbReference type="EMBL" id="KAL2044693.1"/>
    </source>
</evidence>
<dbReference type="InterPro" id="IPR046348">
    <property type="entry name" value="SIS_dom_sf"/>
</dbReference>
<name>A0ABR4AMM1_9LECA</name>
<dbReference type="InterPro" id="IPR001347">
    <property type="entry name" value="SIS_dom"/>
</dbReference>
<accession>A0ABR4AMM1</accession>
<proteinExistence type="predicted"/>
<evidence type="ECO:0000259" key="2">
    <source>
        <dbReference type="PROSITE" id="PS51464"/>
    </source>
</evidence>
<sequence length="271" mass="27890">MASASTFQRPLTPLSSRSSSGMSDAGITFEESANKSALSAALHVIRTERDALTALEDLYETDSAAQDGLNSAVNVVSKSVGCGGKVVVSGVGKSGKIGMKIVATMNSFGIKSAFLHPTEALHGDLGMIGENDTMLIITFSGRTAEIHALLPYLPPGLPLIAVTSHTSHSTCTLFDSRPGGHSILLPAPIPISETLSFGVAAPTTSTTVALALTDALAIAVARRLHIDPSIVFQGYHPGGAIGGNHILLSNSKGIPTTNTAVADFRDSLCNA</sequence>
<dbReference type="Proteomes" id="UP001590950">
    <property type="component" value="Unassembled WGS sequence"/>
</dbReference>
<dbReference type="PANTHER" id="PTHR38418:SF2">
    <property type="entry name" value="SUGAR ISOMERASE, KPSF_GUTQ (AFU_ORTHOLOGUE AFUA_6G08860)"/>
    <property type="match status" value="1"/>
</dbReference>
<reference evidence="3 4" key="1">
    <citation type="submission" date="2024-09" db="EMBL/GenBank/DDBJ databases">
        <title>Rethinking Asexuality: The Enigmatic Case of Functional Sexual Genes in Lepraria (Stereocaulaceae).</title>
        <authorList>
            <person name="Doellman M."/>
            <person name="Sun Y."/>
            <person name="Barcenas-Pena A."/>
            <person name="Lumbsch H.T."/>
            <person name="Grewe F."/>
        </authorList>
    </citation>
    <scope>NUCLEOTIDE SEQUENCE [LARGE SCALE GENOMIC DNA]</scope>
    <source>
        <strain evidence="3 4">Mercado 3170</strain>
    </source>
</reference>
<dbReference type="Pfam" id="PF01380">
    <property type="entry name" value="SIS"/>
    <property type="match status" value="1"/>
</dbReference>
<dbReference type="PROSITE" id="PS51464">
    <property type="entry name" value="SIS"/>
    <property type="match status" value="1"/>
</dbReference>
<feature type="domain" description="SIS" evidence="2">
    <location>
        <begin position="76"/>
        <end position="226"/>
    </location>
</feature>
<dbReference type="PANTHER" id="PTHR38418">
    <property type="entry name" value="SUGAR ISOMERASE, KPSF/GUTQ (AFU_ORTHOLOGUE AFUA_6G08860)"/>
    <property type="match status" value="1"/>
</dbReference>
<keyword evidence="4" id="KW-1185">Reference proteome</keyword>
<evidence type="ECO:0000313" key="4">
    <source>
        <dbReference type="Proteomes" id="UP001590950"/>
    </source>
</evidence>
<comment type="caution">
    <text evidence="3">The sequence shown here is derived from an EMBL/GenBank/DDBJ whole genome shotgun (WGS) entry which is preliminary data.</text>
</comment>
<evidence type="ECO:0000256" key="1">
    <source>
        <dbReference type="SAM" id="MobiDB-lite"/>
    </source>
</evidence>
<dbReference type="Gene3D" id="3.40.50.10490">
    <property type="entry name" value="Glucose-6-phosphate isomerase like protein, domain 1"/>
    <property type="match status" value="1"/>
</dbReference>
<protein>
    <recommendedName>
        <fullName evidence="2">SIS domain-containing protein</fullName>
    </recommendedName>
</protein>
<gene>
    <name evidence="3" type="ORF">N7G274_002467</name>
</gene>
<organism evidence="3 4">
    <name type="scientific">Stereocaulon virgatum</name>
    <dbReference type="NCBI Taxonomy" id="373712"/>
    <lineage>
        <taxon>Eukaryota</taxon>
        <taxon>Fungi</taxon>
        <taxon>Dikarya</taxon>
        <taxon>Ascomycota</taxon>
        <taxon>Pezizomycotina</taxon>
        <taxon>Lecanoromycetes</taxon>
        <taxon>OSLEUM clade</taxon>
        <taxon>Lecanoromycetidae</taxon>
        <taxon>Lecanorales</taxon>
        <taxon>Lecanorineae</taxon>
        <taxon>Stereocaulaceae</taxon>
        <taxon>Stereocaulon</taxon>
    </lineage>
</organism>
<dbReference type="EMBL" id="JBEFKJ010000008">
    <property type="protein sequence ID" value="KAL2044693.1"/>
    <property type="molecule type" value="Genomic_DNA"/>
</dbReference>